<accession>A0A8S5RN94</accession>
<dbReference type="EMBL" id="BK059130">
    <property type="protein sequence ID" value="DAE32824.1"/>
    <property type="molecule type" value="Genomic_DNA"/>
</dbReference>
<sequence length="381" mass="45005">MSWDEIANIINKEFRSDESEYRSEAAYRKPYQQAKRYFEANVFKTFSDKDTYFKELQIQKDAVYKEKRKLYDQRREYNKLLTSDARAEHLNEELVKAANRLNEEQPLIFNEKWFKPNIHKEAIMFWSDWHYGMTTDNIWNKYNTQICKNRVKAFVEMSKEFIRLNNIDILDIVMLGDAAHGSIHTGCRIQSEEDTCDQLMHVSEIMAEAINDLSNVVNHIAVYSCYGNHMRTIQDKKESIHSDNMEKIIPWWIEQRLQNNSKIEIKYSEYKEFTKLNVLGKNICCVHGDLEKDFKQIGVTINTLFSRKFGETIDYTVSGDKHHLEEFEKFDIESILIRSLCGADEHSNNGRLYSRPGQTLMIFNDVYGREATYNIPLDIVD</sequence>
<name>A0A8S5RN94_9VIRU</name>
<evidence type="ECO:0000313" key="1">
    <source>
        <dbReference type="EMBL" id="DAE32824.1"/>
    </source>
</evidence>
<proteinExistence type="predicted"/>
<organism evidence="1">
    <name type="scientific">virus sp. ctBS918</name>
    <dbReference type="NCBI Taxonomy" id="2825807"/>
    <lineage>
        <taxon>Viruses</taxon>
    </lineage>
</organism>
<protein>
    <submittedName>
        <fullName evidence="1">DNA polymerase II small subunit</fullName>
    </submittedName>
</protein>
<dbReference type="InterPro" id="IPR029052">
    <property type="entry name" value="Metallo-depent_PP-like"/>
</dbReference>
<dbReference type="SUPFAM" id="SSF56300">
    <property type="entry name" value="Metallo-dependent phosphatases"/>
    <property type="match status" value="1"/>
</dbReference>
<reference evidence="1" key="1">
    <citation type="journal article" date="2021" name="Proc. Natl. Acad. Sci. U.S.A.">
        <title>A Catalog of Tens of Thousands of Viruses from Human Metagenomes Reveals Hidden Associations with Chronic Diseases.</title>
        <authorList>
            <person name="Tisza M.J."/>
            <person name="Buck C.B."/>
        </authorList>
    </citation>
    <scope>NUCLEOTIDE SEQUENCE</scope>
    <source>
        <strain evidence="1">CtBS918</strain>
    </source>
</reference>